<protein>
    <recommendedName>
        <fullName evidence="1">MOSC domain-containing protein</fullName>
    </recommendedName>
</protein>
<proteinExistence type="predicted"/>
<dbReference type="GO" id="GO:0030170">
    <property type="term" value="F:pyridoxal phosphate binding"/>
    <property type="evidence" value="ECO:0007669"/>
    <property type="project" value="InterPro"/>
</dbReference>
<evidence type="ECO:0000259" key="1">
    <source>
        <dbReference type="PROSITE" id="PS51340"/>
    </source>
</evidence>
<dbReference type="GO" id="GO:0003824">
    <property type="term" value="F:catalytic activity"/>
    <property type="evidence" value="ECO:0007669"/>
    <property type="project" value="InterPro"/>
</dbReference>
<feature type="domain" description="MOSC" evidence="1">
    <location>
        <begin position="17"/>
        <end position="144"/>
    </location>
</feature>
<organism evidence="2 3">
    <name type="scientific">Woeseia oceani</name>
    <dbReference type="NCBI Taxonomy" id="1548547"/>
    <lineage>
        <taxon>Bacteria</taxon>
        <taxon>Pseudomonadati</taxon>
        <taxon>Pseudomonadota</taxon>
        <taxon>Gammaproteobacteria</taxon>
        <taxon>Woeseiales</taxon>
        <taxon>Woeseiaceae</taxon>
        <taxon>Woeseia</taxon>
    </lineage>
</organism>
<keyword evidence="3" id="KW-1185">Reference proteome</keyword>
<dbReference type="InterPro" id="IPR011037">
    <property type="entry name" value="Pyrv_Knase-like_insert_dom_sf"/>
</dbReference>
<dbReference type="SUPFAM" id="SSF50800">
    <property type="entry name" value="PK beta-barrel domain-like"/>
    <property type="match status" value="1"/>
</dbReference>
<dbReference type="Proteomes" id="UP000092695">
    <property type="component" value="Chromosome"/>
</dbReference>
<dbReference type="STRING" id="1548547.BA177_14590"/>
<name>A0A193LII2_9GAMM</name>
<dbReference type="RefSeq" id="WP_068617391.1">
    <property type="nucleotide sequence ID" value="NZ_CP016268.1"/>
</dbReference>
<dbReference type="InterPro" id="IPR052716">
    <property type="entry name" value="MOSC_domain"/>
</dbReference>
<sequence>MGSVAGIARRDAKRAPMQLLDSATITTAGGVADDFRGRPGKRQVTLLSADAWRRVCADLGRELAWTTRRSNLLIEGLPLPKCTGDIIRIGEVRLRITMEVDPCSRMEEQCAGLQAALSPDWRGGVACTVLAGGHIRLGDSVVLDVSG</sequence>
<evidence type="ECO:0000313" key="2">
    <source>
        <dbReference type="EMBL" id="ANO52253.1"/>
    </source>
</evidence>
<dbReference type="KEGG" id="woc:BA177_14590"/>
<dbReference type="PROSITE" id="PS51340">
    <property type="entry name" value="MOSC"/>
    <property type="match status" value="1"/>
</dbReference>
<dbReference type="PANTHER" id="PTHR36930">
    <property type="entry name" value="METAL-SULFUR CLUSTER BIOSYNTHESIS PROTEINS YUAD-RELATED"/>
    <property type="match status" value="1"/>
</dbReference>
<dbReference type="Pfam" id="PF03473">
    <property type="entry name" value="MOSC"/>
    <property type="match status" value="1"/>
</dbReference>
<dbReference type="Gene3D" id="2.40.33.20">
    <property type="entry name" value="PK beta-barrel domain-like"/>
    <property type="match status" value="1"/>
</dbReference>
<dbReference type="AlphaFoldDB" id="A0A193LII2"/>
<dbReference type="PANTHER" id="PTHR36930:SF1">
    <property type="entry name" value="MOSC DOMAIN-CONTAINING PROTEIN"/>
    <property type="match status" value="1"/>
</dbReference>
<dbReference type="OrthoDB" id="1550913at2"/>
<gene>
    <name evidence="2" type="ORF">BA177_14590</name>
</gene>
<dbReference type="GO" id="GO:0030151">
    <property type="term" value="F:molybdenum ion binding"/>
    <property type="evidence" value="ECO:0007669"/>
    <property type="project" value="InterPro"/>
</dbReference>
<accession>A0A193LII2</accession>
<dbReference type="EMBL" id="CP016268">
    <property type="protein sequence ID" value="ANO52253.1"/>
    <property type="molecule type" value="Genomic_DNA"/>
</dbReference>
<reference evidence="2 3" key="1">
    <citation type="submission" date="2016-06" db="EMBL/GenBank/DDBJ databases">
        <title>Complete genome sequence of a deep-branching marine Gamma Proteobacterium Woeseia oceani type strain XK5.</title>
        <authorList>
            <person name="Mu D."/>
            <person name="Du Z."/>
        </authorList>
    </citation>
    <scope>NUCLEOTIDE SEQUENCE [LARGE SCALE GENOMIC DNA]</scope>
    <source>
        <strain evidence="2 3">XK5</strain>
    </source>
</reference>
<evidence type="ECO:0000313" key="3">
    <source>
        <dbReference type="Proteomes" id="UP000092695"/>
    </source>
</evidence>
<dbReference type="InterPro" id="IPR005302">
    <property type="entry name" value="MoCF_Sase_C"/>
</dbReference>